<organism evidence="10 11">
    <name type="scientific">Desertihabitans brevis</name>
    <dbReference type="NCBI Taxonomy" id="2268447"/>
    <lineage>
        <taxon>Bacteria</taxon>
        <taxon>Bacillati</taxon>
        <taxon>Actinomycetota</taxon>
        <taxon>Actinomycetes</taxon>
        <taxon>Propionibacteriales</taxon>
        <taxon>Propionibacteriaceae</taxon>
        <taxon>Desertihabitans</taxon>
    </lineage>
</organism>
<comment type="caution">
    <text evidence="10">The sequence shown here is derived from an EMBL/GenBank/DDBJ whole genome shotgun (WGS) entry which is preliminary data.</text>
</comment>
<sequence length="553" mass="58559">MSQGVLPPASPATQPTPSRPRPARTALAGVRPALAGAWAVAAVRRGLLGVVLITVGSLTPGYLPEANPVHAVPGVSLLQTGLGATLGTAVLLLGVGLLIDAWVALRPSRAVGLSLPAVLAIWSVPFLLAPPVFSADAYAYAAEGWLMHHGLNPYDVGVGSLPGPFADQTVMVWRWTPAPYGPLDLVLNHAVVDLFGGHAYWAVVGMRLPVVVAVAIMAVLLPRLADRTGVDRQLVLWLALVNPLTFVHLVGGAHNDALMMALVVIGLWLALQGRLLLAVLAVAAAAAIKVPAILAVLAVAVLADPVLTRANALSLERYRPGRGLVDTRARVLRTIRRGVVASVLVIAAFLLINLATGLGFGWIPGMNVPGMVKTMSPSTMLGELFSQLFYALGLYDLSWTSVRVVRTLFMVGAVVLIGWLALTVAHRRPLTSLAWSFLAVALCGPVLHGWYLSWGGVLLGLSRPSRVMVRAAVWVSSGLLVYIAVNLAWKNDATVLGAVAAGLIAWRLWELDRTFAAEFPGEPGWRLLVPRPSDVVRLDPLGVTSVRRSSLSR</sequence>
<keyword evidence="6 9" id="KW-0472">Membrane</keyword>
<evidence type="ECO:0000256" key="4">
    <source>
        <dbReference type="ARBA" id="ARBA00022692"/>
    </source>
</evidence>
<feature type="transmembrane region" description="Helical" evidence="9">
    <location>
        <begin position="234"/>
        <end position="255"/>
    </location>
</feature>
<keyword evidence="5 9" id="KW-1133">Transmembrane helix</keyword>
<dbReference type="Pfam" id="PF26314">
    <property type="entry name" value="MptA_B_family"/>
    <property type="match status" value="1"/>
</dbReference>
<evidence type="ECO:0000256" key="2">
    <source>
        <dbReference type="ARBA" id="ARBA00022676"/>
    </source>
</evidence>
<feature type="transmembrane region" description="Helical" evidence="9">
    <location>
        <begin position="275"/>
        <end position="303"/>
    </location>
</feature>
<feature type="transmembrane region" description="Helical" evidence="9">
    <location>
        <begin position="432"/>
        <end position="455"/>
    </location>
</feature>
<evidence type="ECO:0000313" key="10">
    <source>
        <dbReference type="EMBL" id="RCK69696.1"/>
    </source>
</evidence>
<feature type="transmembrane region" description="Helical" evidence="9">
    <location>
        <begin position="467"/>
        <end position="487"/>
    </location>
</feature>
<dbReference type="RefSeq" id="WP_114126456.1">
    <property type="nucleotide sequence ID" value="NZ_QOUI01000005.1"/>
</dbReference>
<comment type="similarity">
    <text evidence="7">Belongs to the MptA/B family.</text>
</comment>
<evidence type="ECO:0008006" key="12">
    <source>
        <dbReference type="Google" id="ProtNLM"/>
    </source>
</evidence>
<feature type="transmembrane region" description="Helical" evidence="9">
    <location>
        <begin position="110"/>
        <end position="128"/>
    </location>
</feature>
<name>A0A367YUY2_9ACTN</name>
<dbReference type="EMBL" id="QOUI01000005">
    <property type="protein sequence ID" value="RCK69696.1"/>
    <property type="molecule type" value="Genomic_DNA"/>
</dbReference>
<keyword evidence="2" id="KW-0328">Glycosyltransferase</keyword>
<evidence type="ECO:0000256" key="3">
    <source>
        <dbReference type="ARBA" id="ARBA00022679"/>
    </source>
</evidence>
<dbReference type="InterPro" id="IPR049829">
    <property type="entry name" value="MptA/B-like"/>
</dbReference>
<evidence type="ECO:0000313" key="11">
    <source>
        <dbReference type="Proteomes" id="UP000252770"/>
    </source>
</evidence>
<keyword evidence="11" id="KW-1185">Reference proteome</keyword>
<gene>
    <name evidence="10" type="ORF">DT076_09620</name>
</gene>
<feature type="transmembrane region" description="Helical" evidence="9">
    <location>
        <begin position="199"/>
        <end position="222"/>
    </location>
</feature>
<keyword evidence="3" id="KW-0808">Transferase</keyword>
<feature type="transmembrane region" description="Helical" evidence="9">
    <location>
        <begin position="407"/>
        <end position="426"/>
    </location>
</feature>
<dbReference type="Proteomes" id="UP000252770">
    <property type="component" value="Unassembled WGS sequence"/>
</dbReference>
<evidence type="ECO:0000256" key="6">
    <source>
        <dbReference type="ARBA" id="ARBA00023136"/>
    </source>
</evidence>
<dbReference type="AlphaFoldDB" id="A0A367YUY2"/>
<evidence type="ECO:0000256" key="7">
    <source>
        <dbReference type="ARBA" id="ARBA00043987"/>
    </source>
</evidence>
<proteinExistence type="inferred from homology"/>
<comment type="subcellular location">
    <subcellularLocation>
        <location evidence="1">Membrane</location>
        <topology evidence="1">Multi-pass membrane protein</topology>
    </subcellularLocation>
</comment>
<dbReference type="GO" id="GO:0016020">
    <property type="term" value="C:membrane"/>
    <property type="evidence" value="ECO:0007669"/>
    <property type="project" value="UniProtKB-SubCell"/>
</dbReference>
<evidence type="ECO:0000256" key="8">
    <source>
        <dbReference type="SAM" id="MobiDB-lite"/>
    </source>
</evidence>
<accession>A0A367YUY2</accession>
<protein>
    <recommendedName>
        <fullName evidence="12">DUF2029 domain-containing protein</fullName>
    </recommendedName>
</protein>
<feature type="transmembrane region" description="Helical" evidence="9">
    <location>
        <begin position="83"/>
        <end position="103"/>
    </location>
</feature>
<dbReference type="GO" id="GO:0016757">
    <property type="term" value="F:glycosyltransferase activity"/>
    <property type="evidence" value="ECO:0007669"/>
    <property type="project" value="UniProtKB-KW"/>
</dbReference>
<keyword evidence="4 9" id="KW-0812">Transmembrane</keyword>
<evidence type="ECO:0000256" key="9">
    <source>
        <dbReference type="SAM" id="Phobius"/>
    </source>
</evidence>
<evidence type="ECO:0000256" key="5">
    <source>
        <dbReference type="ARBA" id="ARBA00022989"/>
    </source>
</evidence>
<feature type="transmembrane region" description="Helical" evidence="9">
    <location>
        <begin position="338"/>
        <end position="363"/>
    </location>
</feature>
<feature type="region of interest" description="Disordered" evidence="8">
    <location>
        <begin position="1"/>
        <end position="24"/>
    </location>
</feature>
<reference evidence="10 11" key="1">
    <citation type="submission" date="2018-07" db="EMBL/GenBank/DDBJ databases">
        <title>Desertimonas flava gen. nov. sp. nov.</title>
        <authorList>
            <person name="Liu S."/>
        </authorList>
    </citation>
    <scope>NUCLEOTIDE SEQUENCE [LARGE SCALE GENOMIC DNA]</scope>
    <source>
        <strain evidence="10 11">16Sb5-5</strain>
    </source>
</reference>
<evidence type="ECO:0000256" key="1">
    <source>
        <dbReference type="ARBA" id="ARBA00004141"/>
    </source>
</evidence>
<dbReference type="NCBIfam" id="NF038066">
    <property type="entry name" value="MptB"/>
    <property type="match status" value="1"/>
</dbReference>